<dbReference type="AlphaFoldDB" id="A0A1Y3CKI1"/>
<evidence type="ECO:0000313" key="5">
    <source>
        <dbReference type="Proteomes" id="UP000242765"/>
    </source>
</evidence>
<dbReference type="PANTHER" id="PTHR34596:SF2">
    <property type="entry name" value="CHITOPORIN"/>
    <property type="match status" value="1"/>
</dbReference>
<keyword evidence="3" id="KW-0732">Signal</keyword>
<keyword evidence="5" id="KW-1185">Reference proteome</keyword>
<protein>
    <recommendedName>
        <fullName evidence="6">Outer membrane porin, OprD family</fullName>
    </recommendedName>
</protein>
<dbReference type="OrthoDB" id="6759120at2"/>
<reference evidence="4 5" key="1">
    <citation type="submission" date="2017-04" db="EMBL/GenBank/DDBJ databases">
        <title>High diversity of culturable Acinetobacter species in natural soil and water ecosystems.</title>
        <authorList>
            <person name="Nemec A."/>
            <person name="Radolfova-Krizova L."/>
        </authorList>
    </citation>
    <scope>NUCLEOTIDE SEQUENCE [LARGE SCALE GENOMIC DNA]</scope>
    <source>
        <strain evidence="4 5">ANC 4999</strain>
    </source>
</reference>
<dbReference type="InterPro" id="IPR005318">
    <property type="entry name" value="OM_porin_bac"/>
</dbReference>
<accession>A0A1Y3CKI1</accession>
<proteinExistence type="inferred from homology"/>
<dbReference type="GO" id="GO:0015288">
    <property type="term" value="F:porin activity"/>
    <property type="evidence" value="ECO:0007669"/>
    <property type="project" value="TreeGrafter"/>
</dbReference>
<evidence type="ECO:0000313" key="4">
    <source>
        <dbReference type="EMBL" id="OTG67620.1"/>
    </source>
</evidence>
<keyword evidence="2" id="KW-0813">Transport</keyword>
<organism evidence="4 5">
    <name type="scientific">Acinetobacter silvestris</name>
    <dbReference type="NCBI Taxonomy" id="1977882"/>
    <lineage>
        <taxon>Bacteria</taxon>
        <taxon>Pseudomonadati</taxon>
        <taxon>Pseudomonadota</taxon>
        <taxon>Gammaproteobacteria</taxon>
        <taxon>Moraxellales</taxon>
        <taxon>Moraxellaceae</taxon>
        <taxon>Acinetobacter</taxon>
    </lineage>
</organism>
<evidence type="ECO:0008006" key="6">
    <source>
        <dbReference type="Google" id="ProtNLM"/>
    </source>
</evidence>
<evidence type="ECO:0000256" key="3">
    <source>
        <dbReference type="ARBA" id="ARBA00022729"/>
    </source>
</evidence>
<comment type="similarity">
    <text evidence="1">Belongs to the outer membrane porin (Opr) (TC 1.B.25) family.</text>
</comment>
<dbReference type="Proteomes" id="UP000242765">
    <property type="component" value="Unassembled WGS sequence"/>
</dbReference>
<sequence>MILTYSHTHILTYSHTHILTEDMNFYTDFRYFRTVDSGQKAAGEIDNHHGNLIFGVSKNNHKLSAGYIHNSGDTEMPYLSGGETATYMDSWSTDFLNKNEKAYTVRYDYNLKDYIPGLKFMTRFTRGHDINLDHISGLENKKLKKDLNGHSKT</sequence>
<dbReference type="InterPro" id="IPR023614">
    <property type="entry name" value="Porin_dom_sf"/>
</dbReference>
<dbReference type="Gene3D" id="2.40.160.10">
    <property type="entry name" value="Porin"/>
    <property type="match status" value="1"/>
</dbReference>
<dbReference type="PANTHER" id="PTHR34596">
    <property type="entry name" value="CHITOPORIN"/>
    <property type="match status" value="1"/>
</dbReference>
<dbReference type="GO" id="GO:0016020">
    <property type="term" value="C:membrane"/>
    <property type="evidence" value="ECO:0007669"/>
    <property type="project" value="InterPro"/>
</dbReference>
<dbReference type="STRING" id="1977882.B9T28_03090"/>
<evidence type="ECO:0000256" key="2">
    <source>
        <dbReference type="ARBA" id="ARBA00022448"/>
    </source>
</evidence>
<dbReference type="EMBL" id="NEGB01000001">
    <property type="protein sequence ID" value="OTG67620.1"/>
    <property type="molecule type" value="Genomic_DNA"/>
</dbReference>
<dbReference type="Pfam" id="PF03573">
    <property type="entry name" value="OprD"/>
    <property type="match status" value="1"/>
</dbReference>
<evidence type="ECO:0000256" key="1">
    <source>
        <dbReference type="ARBA" id="ARBA00009075"/>
    </source>
</evidence>
<comment type="caution">
    <text evidence="4">The sequence shown here is derived from an EMBL/GenBank/DDBJ whole genome shotgun (WGS) entry which is preliminary data.</text>
</comment>
<gene>
    <name evidence="4" type="ORF">B9T28_03090</name>
</gene>
<name>A0A1Y3CKI1_9GAMM</name>